<comment type="subcellular location">
    <subcellularLocation>
        <location evidence="2">Cytoplasm</location>
    </subcellularLocation>
</comment>
<dbReference type="OrthoDB" id="191918at2759"/>
<dbReference type="InterPro" id="IPR008238">
    <property type="entry name" value="Chorismate_mutase_AroQ_euk"/>
</dbReference>
<dbReference type="AlphaFoldDB" id="A0A2I0A104"/>
<dbReference type="UniPathway" id="UPA00120">
    <property type="reaction ID" value="UER00203"/>
</dbReference>
<feature type="signal peptide" evidence="9">
    <location>
        <begin position="1"/>
        <end position="24"/>
    </location>
</feature>
<dbReference type="EMBL" id="KZ452040">
    <property type="protein sequence ID" value="PKA49219.1"/>
    <property type="molecule type" value="Genomic_DNA"/>
</dbReference>
<evidence type="ECO:0000259" key="10">
    <source>
        <dbReference type="Pfam" id="PF01817"/>
    </source>
</evidence>
<dbReference type="Gene3D" id="1.10.590.10">
    <property type="entry name" value="Chorismate mutase, AroQ class superfamily, eukaryotic"/>
    <property type="match status" value="1"/>
</dbReference>
<keyword evidence="7" id="KW-0057">Aromatic amino acid biosynthesis</keyword>
<accession>A0A2I0A104</accession>
<feature type="domain" description="Chorismate mutase" evidence="10">
    <location>
        <begin position="154"/>
        <end position="262"/>
    </location>
</feature>
<organism evidence="11 12">
    <name type="scientific">Apostasia shenzhenica</name>
    <dbReference type="NCBI Taxonomy" id="1088818"/>
    <lineage>
        <taxon>Eukaryota</taxon>
        <taxon>Viridiplantae</taxon>
        <taxon>Streptophyta</taxon>
        <taxon>Embryophyta</taxon>
        <taxon>Tracheophyta</taxon>
        <taxon>Spermatophyta</taxon>
        <taxon>Magnoliopsida</taxon>
        <taxon>Liliopsida</taxon>
        <taxon>Asparagales</taxon>
        <taxon>Orchidaceae</taxon>
        <taxon>Apostasioideae</taxon>
        <taxon>Apostasia</taxon>
    </lineage>
</organism>
<dbReference type="PANTHER" id="PTHR21145">
    <property type="entry name" value="CHORISMATE MUTASE"/>
    <property type="match status" value="1"/>
</dbReference>
<dbReference type="STRING" id="1088818.A0A2I0A104"/>
<dbReference type="GO" id="GO:0009073">
    <property type="term" value="P:aromatic amino acid family biosynthetic process"/>
    <property type="evidence" value="ECO:0007669"/>
    <property type="project" value="UniProtKB-KW"/>
</dbReference>
<dbReference type="SUPFAM" id="SSF48600">
    <property type="entry name" value="Chorismate mutase II"/>
    <property type="match status" value="1"/>
</dbReference>
<evidence type="ECO:0000256" key="8">
    <source>
        <dbReference type="ARBA" id="ARBA00023235"/>
    </source>
</evidence>
<keyword evidence="8 11" id="KW-0413">Isomerase</keyword>
<protein>
    <recommendedName>
        <fullName evidence="4">chorismate mutase</fullName>
        <ecNumber evidence="4">5.4.99.5</ecNumber>
    </recommendedName>
</protein>
<evidence type="ECO:0000256" key="3">
    <source>
        <dbReference type="ARBA" id="ARBA00004817"/>
    </source>
</evidence>
<evidence type="ECO:0000256" key="9">
    <source>
        <dbReference type="SAM" id="SignalP"/>
    </source>
</evidence>
<reference evidence="11 12" key="1">
    <citation type="journal article" date="2017" name="Nature">
        <title>The Apostasia genome and the evolution of orchids.</title>
        <authorList>
            <person name="Zhang G.Q."/>
            <person name="Liu K.W."/>
            <person name="Li Z."/>
            <person name="Lohaus R."/>
            <person name="Hsiao Y.Y."/>
            <person name="Niu S.C."/>
            <person name="Wang J.Y."/>
            <person name="Lin Y.C."/>
            <person name="Xu Q."/>
            <person name="Chen L.J."/>
            <person name="Yoshida K."/>
            <person name="Fujiwara S."/>
            <person name="Wang Z.W."/>
            <person name="Zhang Y.Q."/>
            <person name="Mitsuda N."/>
            <person name="Wang M."/>
            <person name="Liu G.H."/>
            <person name="Pecoraro L."/>
            <person name="Huang H.X."/>
            <person name="Xiao X.J."/>
            <person name="Lin M."/>
            <person name="Wu X.Y."/>
            <person name="Wu W.L."/>
            <person name="Chen Y.Y."/>
            <person name="Chang S.B."/>
            <person name="Sakamoto S."/>
            <person name="Ohme-Takagi M."/>
            <person name="Yagi M."/>
            <person name="Zeng S.J."/>
            <person name="Shen C.Y."/>
            <person name="Yeh C.M."/>
            <person name="Luo Y.B."/>
            <person name="Tsai W.C."/>
            <person name="Van de Peer Y."/>
            <person name="Liu Z.J."/>
        </authorList>
    </citation>
    <scope>NUCLEOTIDE SEQUENCE [LARGE SCALE GENOMIC DNA]</scope>
    <source>
        <strain evidence="12">cv. Shenzhen</strain>
        <tissue evidence="11">Stem</tissue>
    </source>
</reference>
<evidence type="ECO:0000256" key="2">
    <source>
        <dbReference type="ARBA" id="ARBA00004496"/>
    </source>
</evidence>
<keyword evidence="12" id="KW-1185">Reference proteome</keyword>
<dbReference type="InterPro" id="IPR002701">
    <property type="entry name" value="CM_II_prokaryot"/>
</dbReference>
<evidence type="ECO:0000313" key="12">
    <source>
        <dbReference type="Proteomes" id="UP000236161"/>
    </source>
</evidence>
<dbReference type="Proteomes" id="UP000236161">
    <property type="component" value="Unassembled WGS sequence"/>
</dbReference>
<keyword evidence="6" id="KW-0028">Amino-acid biosynthesis</keyword>
<gene>
    <name evidence="11" type="primary">CM2</name>
    <name evidence="11" type="ORF">AXF42_Ash010904</name>
</gene>
<dbReference type="GO" id="GO:0005737">
    <property type="term" value="C:cytoplasm"/>
    <property type="evidence" value="ECO:0007669"/>
    <property type="project" value="UniProtKB-SubCell"/>
</dbReference>
<evidence type="ECO:0000256" key="4">
    <source>
        <dbReference type="ARBA" id="ARBA00012404"/>
    </source>
</evidence>
<keyword evidence="5" id="KW-0963">Cytoplasm</keyword>
<comment type="catalytic activity">
    <reaction evidence="1">
        <text>chorismate = prephenate</text>
        <dbReference type="Rhea" id="RHEA:13897"/>
        <dbReference type="ChEBI" id="CHEBI:29748"/>
        <dbReference type="ChEBI" id="CHEBI:29934"/>
        <dbReference type="EC" id="5.4.99.5"/>
    </reaction>
</comment>
<dbReference type="NCBIfam" id="TIGR01802">
    <property type="entry name" value="CM_pl-yst"/>
    <property type="match status" value="1"/>
</dbReference>
<keyword evidence="9" id="KW-0732">Signal</keyword>
<sequence>MASYLSLLFLYSHFYIILSSFSHSKPLPVSLSNYNLDSLRESLERQEDFIVFSLIERARYPFNSPAYDIPHLAEDNSSLVEIYVRETEAIESKNPEELPFFPDEMQVPVVPPHQFPQILHTPAASVNASKGIWNMYFNHLLPLFTTKGDDGNYQQTVASDFICLQALSKRVHYGRFVAEVKFRDAPQDYIPFIYSKDSEVLMNLLTSTSVEETIIKRVSKKAMVFGQNVTLEKGNDGKYKVEPSVVSELYKDWVIPITKQVEVDYLLRRLD</sequence>
<dbReference type="GO" id="GO:0008652">
    <property type="term" value="P:amino acid biosynthetic process"/>
    <property type="evidence" value="ECO:0007669"/>
    <property type="project" value="UniProtKB-KW"/>
</dbReference>
<dbReference type="InterPro" id="IPR036263">
    <property type="entry name" value="Chorismate_II_sf"/>
</dbReference>
<dbReference type="GO" id="GO:0046417">
    <property type="term" value="P:chorismate metabolic process"/>
    <property type="evidence" value="ECO:0007669"/>
    <property type="project" value="InterPro"/>
</dbReference>
<evidence type="ECO:0000256" key="6">
    <source>
        <dbReference type="ARBA" id="ARBA00022605"/>
    </source>
</evidence>
<proteinExistence type="predicted"/>
<dbReference type="PANTHER" id="PTHR21145:SF12">
    <property type="entry name" value="CHORISMATE MUTASE"/>
    <property type="match status" value="1"/>
</dbReference>
<dbReference type="GO" id="GO:0004106">
    <property type="term" value="F:chorismate mutase activity"/>
    <property type="evidence" value="ECO:0007669"/>
    <property type="project" value="UniProtKB-EC"/>
</dbReference>
<comment type="pathway">
    <text evidence="3">Metabolic intermediate biosynthesis; prephenate biosynthesis; prephenate from chorismate: step 1/1.</text>
</comment>
<dbReference type="EC" id="5.4.99.5" evidence="4"/>
<evidence type="ECO:0000313" key="11">
    <source>
        <dbReference type="EMBL" id="PKA49219.1"/>
    </source>
</evidence>
<evidence type="ECO:0000256" key="5">
    <source>
        <dbReference type="ARBA" id="ARBA00022490"/>
    </source>
</evidence>
<name>A0A2I0A104_9ASPA</name>
<dbReference type="InterPro" id="IPR037039">
    <property type="entry name" value="CM_AroQ_sf_eucaryotic"/>
</dbReference>
<dbReference type="Pfam" id="PF01817">
    <property type="entry name" value="CM_2"/>
    <property type="match status" value="1"/>
</dbReference>
<evidence type="ECO:0000256" key="1">
    <source>
        <dbReference type="ARBA" id="ARBA00000824"/>
    </source>
</evidence>
<evidence type="ECO:0000256" key="7">
    <source>
        <dbReference type="ARBA" id="ARBA00023141"/>
    </source>
</evidence>
<dbReference type="PROSITE" id="PS51169">
    <property type="entry name" value="CHORISMATE_MUT_3"/>
    <property type="match status" value="1"/>
</dbReference>
<feature type="chain" id="PRO_5014194453" description="chorismate mutase" evidence="9">
    <location>
        <begin position="25"/>
        <end position="271"/>
    </location>
</feature>